<evidence type="ECO:0000313" key="8">
    <source>
        <dbReference type="Proteomes" id="UP001316384"/>
    </source>
</evidence>
<dbReference type="Pfam" id="PF02826">
    <property type="entry name" value="2-Hacid_dh_C"/>
    <property type="match status" value="1"/>
</dbReference>
<evidence type="ECO:0000313" key="7">
    <source>
        <dbReference type="EMBL" id="UUI72053.1"/>
    </source>
</evidence>
<dbReference type="InterPro" id="IPR006139">
    <property type="entry name" value="D-isomer_2_OHA_DH_cat_dom"/>
</dbReference>
<dbReference type="Proteomes" id="UP001316384">
    <property type="component" value="Chromosome"/>
</dbReference>
<accession>A0ABY5KUP2</accession>
<name>A0ABY5KUP2_9CELL</name>
<dbReference type="InterPro" id="IPR006140">
    <property type="entry name" value="D-isomer_DH_NAD-bd"/>
</dbReference>
<dbReference type="EMBL" id="CP101987">
    <property type="protein sequence ID" value="UUI72053.1"/>
    <property type="molecule type" value="Genomic_DNA"/>
</dbReference>
<feature type="domain" description="D-isomer specific 2-hydroxyacid dehydrogenase NAD-binding" evidence="6">
    <location>
        <begin position="118"/>
        <end position="285"/>
    </location>
</feature>
<sequence length="310" mass="32246">MSTARRVLVTPRSLTAAGLADVPELEPLRERGYELVGPQPGRMPTAEDLRDLLPGCVGWLAGVEPITAELLAHAPDLRVISRNGAGTDAIDLDAAARAGVPVVRAVGANAQGVAELVLALTMSALRHVVVTSTVLRGGRWERLQGAELAERRVGLVGLGEVGRRAAAMFGALGVPVVAYDPYVTGGEVPVVPLDELLRTCDVVSLSCPPPAEGRPLLGADEVATMVPGTVLVNTARSALVDDDAILAALEEGRLSAYAVDAFDTEPPAPSPLLAHRRVIATPHLGGYTGPSVRRATTMAVTNLVGALEER</sequence>
<keyword evidence="8" id="KW-1185">Reference proteome</keyword>
<evidence type="ECO:0000256" key="3">
    <source>
        <dbReference type="ARBA" id="ARBA00023027"/>
    </source>
</evidence>
<proteinExistence type="inferred from homology"/>
<evidence type="ECO:0000256" key="4">
    <source>
        <dbReference type="RuleBase" id="RU003719"/>
    </source>
</evidence>
<dbReference type="InterPro" id="IPR050857">
    <property type="entry name" value="D-2-hydroxyacid_DH"/>
</dbReference>
<keyword evidence="2 4" id="KW-0560">Oxidoreductase</keyword>
<reference evidence="7 8" key="1">
    <citation type="submission" date="2022-07" db="EMBL/GenBank/DDBJ databases">
        <title>Novel species in genus cellulomonas.</title>
        <authorList>
            <person name="Ye L."/>
        </authorList>
    </citation>
    <scope>NUCLEOTIDE SEQUENCE [LARGE SCALE GENOMIC DNA]</scope>
    <source>
        <strain evidence="8">zg-B89</strain>
    </source>
</reference>
<keyword evidence="3" id="KW-0520">NAD</keyword>
<dbReference type="InterPro" id="IPR036291">
    <property type="entry name" value="NAD(P)-bd_dom_sf"/>
</dbReference>
<dbReference type="SUPFAM" id="SSF51735">
    <property type="entry name" value="NAD(P)-binding Rossmann-fold domains"/>
    <property type="match status" value="1"/>
</dbReference>
<evidence type="ECO:0000256" key="1">
    <source>
        <dbReference type="ARBA" id="ARBA00005854"/>
    </source>
</evidence>
<dbReference type="Pfam" id="PF00389">
    <property type="entry name" value="2-Hacid_dh"/>
    <property type="match status" value="1"/>
</dbReference>
<evidence type="ECO:0000256" key="2">
    <source>
        <dbReference type="ARBA" id="ARBA00023002"/>
    </source>
</evidence>
<dbReference type="CDD" id="cd12172">
    <property type="entry name" value="PGDH_like_2"/>
    <property type="match status" value="1"/>
</dbReference>
<dbReference type="SUPFAM" id="SSF52283">
    <property type="entry name" value="Formate/glycerate dehydrogenase catalytic domain-like"/>
    <property type="match status" value="1"/>
</dbReference>
<comment type="similarity">
    <text evidence="1 4">Belongs to the D-isomer specific 2-hydroxyacid dehydrogenase family.</text>
</comment>
<protein>
    <submittedName>
        <fullName evidence="7">Phosphoglycerate dehydrogenase</fullName>
    </submittedName>
</protein>
<dbReference type="RefSeq" id="WP_227577087.1">
    <property type="nucleotide sequence ID" value="NZ_CP101987.1"/>
</dbReference>
<organism evidence="7 8">
    <name type="scientific">Cellulomonas xiejunii</name>
    <dbReference type="NCBI Taxonomy" id="2968083"/>
    <lineage>
        <taxon>Bacteria</taxon>
        <taxon>Bacillati</taxon>
        <taxon>Actinomycetota</taxon>
        <taxon>Actinomycetes</taxon>
        <taxon>Micrococcales</taxon>
        <taxon>Cellulomonadaceae</taxon>
        <taxon>Cellulomonas</taxon>
    </lineage>
</organism>
<evidence type="ECO:0000259" key="6">
    <source>
        <dbReference type="Pfam" id="PF02826"/>
    </source>
</evidence>
<evidence type="ECO:0000259" key="5">
    <source>
        <dbReference type="Pfam" id="PF00389"/>
    </source>
</evidence>
<gene>
    <name evidence="7" type="ORF">NP048_00860</name>
</gene>
<dbReference type="Gene3D" id="3.40.50.720">
    <property type="entry name" value="NAD(P)-binding Rossmann-like Domain"/>
    <property type="match status" value="2"/>
</dbReference>
<dbReference type="PANTHER" id="PTHR42789:SF1">
    <property type="entry name" value="D-ISOMER SPECIFIC 2-HYDROXYACID DEHYDROGENASE FAMILY PROTEIN (AFU_ORTHOLOGUE AFUA_6G10090)"/>
    <property type="match status" value="1"/>
</dbReference>
<feature type="domain" description="D-isomer specific 2-hydroxyacid dehydrogenase catalytic" evidence="5">
    <location>
        <begin position="25"/>
        <end position="308"/>
    </location>
</feature>
<dbReference type="PANTHER" id="PTHR42789">
    <property type="entry name" value="D-ISOMER SPECIFIC 2-HYDROXYACID DEHYDROGENASE FAMILY PROTEIN (AFU_ORTHOLOGUE AFUA_6G10090)"/>
    <property type="match status" value="1"/>
</dbReference>